<comment type="caution">
    <text evidence="1">The sequence shown here is derived from an EMBL/GenBank/DDBJ whole genome shotgun (WGS) entry which is preliminary data.</text>
</comment>
<protein>
    <submittedName>
        <fullName evidence="1">Uncharacterized protein</fullName>
    </submittedName>
</protein>
<reference evidence="1" key="2">
    <citation type="submission" date="2023-01" db="EMBL/GenBank/DDBJ databases">
        <authorList>
            <person name="Sun Q."/>
            <person name="Evtushenko L."/>
        </authorList>
    </citation>
    <scope>NUCLEOTIDE SEQUENCE</scope>
    <source>
        <strain evidence="1">VKM Ac-1401</strain>
    </source>
</reference>
<sequence length="310" mass="33235">MISSFFVPADRQAIVDVRPGWVSSEDLVGQYSNFSGRYLSTPALAKLELLHGTNSSQSPVVTMEEANLSAMEAYAGPLISTASATSWQELEWALHDIPEVNSPPTNLRLQPWPRFFGTVNIDSSAAAPAPKVTGRACVVLLEPPSFDDLAQSTDAITNTTFVSDAPGGLGFLADPRAAWAARLTEGNHLDLVDAIEPYVLVLAESAGRSANIVSPRDLHRCLLYMAWYTALAVAASESDLSISTDPASAAENALLHFVLPGLTSEQFRLALPAIRDSAIADGYLQNRLNRLTEGSDGFFGVPPDFWASLS</sequence>
<dbReference type="Proteomes" id="UP001142372">
    <property type="component" value="Unassembled WGS sequence"/>
</dbReference>
<organism evidence="1 2">
    <name type="scientific">Leifsonia poae</name>
    <dbReference type="NCBI Taxonomy" id="110933"/>
    <lineage>
        <taxon>Bacteria</taxon>
        <taxon>Bacillati</taxon>
        <taxon>Actinomycetota</taxon>
        <taxon>Actinomycetes</taxon>
        <taxon>Micrococcales</taxon>
        <taxon>Microbacteriaceae</taxon>
        <taxon>Leifsonia</taxon>
    </lineage>
</organism>
<gene>
    <name evidence="1" type="ORF">GCM10017584_03210</name>
</gene>
<dbReference type="AlphaFoldDB" id="A0A9W6H7A6"/>
<reference evidence="1" key="1">
    <citation type="journal article" date="2014" name="Int. J. Syst. Evol. Microbiol.">
        <title>Complete genome sequence of Corynebacterium casei LMG S-19264T (=DSM 44701T), isolated from a smear-ripened cheese.</title>
        <authorList>
            <consortium name="US DOE Joint Genome Institute (JGI-PGF)"/>
            <person name="Walter F."/>
            <person name="Albersmeier A."/>
            <person name="Kalinowski J."/>
            <person name="Ruckert C."/>
        </authorList>
    </citation>
    <scope>NUCLEOTIDE SEQUENCE</scope>
    <source>
        <strain evidence="1">VKM Ac-1401</strain>
    </source>
</reference>
<proteinExistence type="predicted"/>
<accession>A0A9W6H7A6</accession>
<keyword evidence="2" id="KW-1185">Reference proteome</keyword>
<dbReference type="EMBL" id="BSEN01000001">
    <property type="protein sequence ID" value="GLJ74748.1"/>
    <property type="molecule type" value="Genomic_DNA"/>
</dbReference>
<evidence type="ECO:0000313" key="1">
    <source>
        <dbReference type="EMBL" id="GLJ74748.1"/>
    </source>
</evidence>
<evidence type="ECO:0000313" key="2">
    <source>
        <dbReference type="Proteomes" id="UP001142372"/>
    </source>
</evidence>
<name>A0A9W6H7A6_9MICO</name>